<accession>A0ABV6QCY2</accession>
<evidence type="ECO:0000256" key="1">
    <source>
        <dbReference type="SAM" id="Phobius"/>
    </source>
</evidence>
<feature type="transmembrane region" description="Helical" evidence="1">
    <location>
        <begin position="316"/>
        <end position="335"/>
    </location>
</feature>
<feature type="transmembrane region" description="Helical" evidence="1">
    <location>
        <begin position="181"/>
        <end position="201"/>
    </location>
</feature>
<proteinExistence type="predicted"/>
<evidence type="ECO:0008006" key="4">
    <source>
        <dbReference type="Google" id="ProtNLM"/>
    </source>
</evidence>
<dbReference type="RefSeq" id="WP_386063946.1">
    <property type="nucleotide sequence ID" value="NZ_JBHLTQ010000005.1"/>
</dbReference>
<protein>
    <recommendedName>
        <fullName evidence="4">HTTM domain-containing protein</fullName>
    </recommendedName>
</protein>
<feature type="transmembrane region" description="Helical" evidence="1">
    <location>
        <begin position="101"/>
        <end position="122"/>
    </location>
</feature>
<feature type="transmembrane region" description="Helical" evidence="1">
    <location>
        <begin position="156"/>
        <end position="174"/>
    </location>
</feature>
<keyword evidence="1" id="KW-0472">Membrane</keyword>
<keyword evidence="3" id="KW-1185">Reference proteome</keyword>
<organism evidence="2 3">
    <name type="scientific">Winogradskyella pulchriflava</name>
    <dbReference type="NCBI Taxonomy" id="1110688"/>
    <lineage>
        <taxon>Bacteria</taxon>
        <taxon>Pseudomonadati</taxon>
        <taxon>Bacteroidota</taxon>
        <taxon>Flavobacteriia</taxon>
        <taxon>Flavobacteriales</taxon>
        <taxon>Flavobacteriaceae</taxon>
        <taxon>Winogradskyella</taxon>
    </lineage>
</organism>
<keyword evidence="1" id="KW-1133">Transmembrane helix</keyword>
<feature type="transmembrane region" description="Helical" evidence="1">
    <location>
        <begin position="213"/>
        <end position="238"/>
    </location>
</feature>
<feature type="transmembrane region" description="Helical" evidence="1">
    <location>
        <begin position="66"/>
        <end position="89"/>
    </location>
</feature>
<evidence type="ECO:0000313" key="2">
    <source>
        <dbReference type="EMBL" id="MFC0605131.1"/>
    </source>
</evidence>
<reference evidence="2 3" key="1">
    <citation type="submission" date="2024-09" db="EMBL/GenBank/DDBJ databases">
        <authorList>
            <person name="Sun Q."/>
            <person name="Mori K."/>
        </authorList>
    </citation>
    <scope>NUCLEOTIDE SEQUENCE [LARGE SCALE GENOMIC DNA]</scope>
    <source>
        <strain evidence="2 3">NCAIM B.02481</strain>
    </source>
</reference>
<sequence>MFARSIYRLVIEKSYFPKVKSVTDELRKSGILRIILGLIMFVRFFEITFDYSLFYGYNSWFCVANLILIILFTVGFSVPLVTALLLFFVRFNDAVANTSTLGTTILMQTLFVFLLMNSGQYFSVDNILLKRQYFLSRFLRFQYNIIGKHTTSSLTFVYFFAFFVYGLISFGALLMHVQDYFWINGLTVKSLLSNSYLSLYYNEFRWFETNFPNISSVFSIVVGILQSIFQFFMIFLVFSKIGTFFVKWWGMQFFLISLFVINLSYLPHVEIILWLLILFPSLTIKRNVNTSKIAKYEYNNAKENAQPKLNTKLLKTFYSSYSVLLVILVFTYFPFISKYTSNFLGDKSKYVRLALYRSGLEVPSVFNVKDLSMGDHWMVLYRKEKNANDWELVPITSESGERLTYNGNNIFIFSNHNSDFLYFGTTLLYRRNVLYVKDYKTFHEEGVGYHSLTKRIAYDYKKERLKGVYHYKITVYKSESSKVTHHIEDFYRHEKHVVYYKELTYDGLNFIIDK</sequence>
<dbReference type="Proteomes" id="UP001589832">
    <property type="component" value="Unassembled WGS sequence"/>
</dbReference>
<gene>
    <name evidence="2" type="ORF">ACFFGA_11240</name>
</gene>
<keyword evidence="1" id="KW-0812">Transmembrane</keyword>
<comment type="caution">
    <text evidence="2">The sequence shown here is derived from an EMBL/GenBank/DDBJ whole genome shotgun (WGS) entry which is preliminary data.</text>
</comment>
<name>A0ABV6QCY2_9FLAO</name>
<feature type="transmembrane region" description="Helical" evidence="1">
    <location>
        <begin position="30"/>
        <end position="54"/>
    </location>
</feature>
<feature type="transmembrane region" description="Helical" evidence="1">
    <location>
        <begin position="245"/>
        <end position="265"/>
    </location>
</feature>
<feature type="transmembrane region" description="Helical" evidence="1">
    <location>
        <begin position="271"/>
        <end position="288"/>
    </location>
</feature>
<evidence type="ECO:0000313" key="3">
    <source>
        <dbReference type="Proteomes" id="UP001589832"/>
    </source>
</evidence>
<dbReference type="EMBL" id="JBHLTQ010000005">
    <property type="protein sequence ID" value="MFC0605131.1"/>
    <property type="molecule type" value="Genomic_DNA"/>
</dbReference>